<dbReference type="EMBL" id="BEXD01000291">
    <property type="protein sequence ID" value="GBB86130.1"/>
    <property type="molecule type" value="Genomic_DNA"/>
</dbReference>
<dbReference type="GO" id="GO:0003676">
    <property type="term" value="F:nucleic acid binding"/>
    <property type="evidence" value="ECO:0007669"/>
    <property type="project" value="InterPro"/>
</dbReference>
<feature type="region of interest" description="Disordered" evidence="1">
    <location>
        <begin position="757"/>
        <end position="814"/>
    </location>
</feature>
<proteinExistence type="predicted"/>
<evidence type="ECO:0000313" key="4">
    <source>
        <dbReference type="Proteomes" id="UP000247702"/>
    </source>
</evidence>
<name>A0A2Z6Q7H2_9GLOM</name>
<dbReference type="GO" id="GO:0004523">
    <property type="term" value="F:RNA-DNA hybrid ribonuclease activity"/>
    <property type="evidence" value="ECO:0007669"/>
    <property type="project" value="InterPro"/>
</dbReference>
<dbReference type="InterPro" id="IPR002156">
    <property type="entry name" value="RNaseH_domain"/>
</dbReference>
<dbReference type="InterPro" id="IPR012337">
    <property type="entry name" value="RNaseH-like_sf"/>
</dbReference>
<dbReference type="PROSITE" id="PS50879">
    <property type="entry name" value="RNASE_H_1"/>
    <property type="match status" value="1"/>
</dbReference>
<dbReference type="SUPFAM" id="SSF53098">
    <property type="entry name" value="Ribonuclease H-like"/>
    <property type="match status" value="1"/>
</dbReference>
<feature type="compositionally biased region" description="Polar residues" evidence="1">
    <location>
        <begin position="781"/>
        <end position="805"/>
    </location>
</feature>
<gene>
    <name evidence="3" type="ORF">RclHR1_01260001</name>
</gene>
<protein>
    <recommendedName>
        <fullName evidence="2">RNase H type-1 domain-containing protein</fullName>
    </recommendedName>
</protein>
<dbReference type="Pfam" id="PF00075">
    <property type="entry name" value="RNase_H"/>
    <property type="match status" value="1"/>
</dbReference>
<accession>A0A2Z6Q7H2</accession>
<dbReference type="Proteomes" id="UP000247702">
    <property type="component" value="Unassembled WGS sequence"/>
</dbReference>
<evidence type="ECO:0000259" key="2">
    <source>
        <dbReference type="PROSITE" id="PS50879"/>
    </source>
</evidence>
<comment type="caution">
    <text evidence="3">The sequence shown here is derived from an EMBL/GenBank/DDBJ whole genome shotgun (WGS) entry which is preliminary data.</text>
</comment>
<evidence type="ECO:0000256" key="1">
    <source>
        <dbReference type="SAM" id="MobiDB-lite"/>
    </source>
</evidence>
<dbReference type="AlphaFoldDB" id="A0A2Z6Q7H2"/>
<dbReference type="InterPro" id="IPR036397">
    <property type="entry name" value="RNaseH_sf"/>
</dbReference>
<evidence type="ECO:0000313" key="3">
    <source>
        <dbReference type="EMBL" id="GBB86130.1"/>
    </source>
</evidence>
<feature type="domain" description="RNase H type-1" evidence="2">
    <location>
        <begin position="553"/>
        <end position="708"/>
    </location>
</feature>
<sequence>MGIEWPSNIRTRSTYKVDMRISVMAYMDDTIFLDHTVESVQESIDIADEFYRIHDIEINDPKTDYIAINTSEERDKCKVSIGFERIEYYPTLKAIRYLGVYFSSHRQAPKIKKIIADTIDDFLRPLRAKTISVGQIEYLVDRILIPRCAYIGQLTSFSEAEWDSLFRLVLKVVKQKCGFASSMPTFTLVYHNIININTPWKIIIERQMDNLCNTLNSISLAHKAIRIRLQTAQLRLGIPKSILTFDIGFLKSNIKLGQHNTSMSTMIRGRMIGIEITQSPKDQLEWSIEGGQHAICTFLHTYKADNLILKFNNHKSKFPLIYFEQIIIGNRTAISWAFFKQLQGNSTRGRVASWYKKLTRFVESGFIPLADESISACRYWTFIEAYLDKVKATSKIKKKDLLLILPQGVEEAPTVGQIHNKGKADSNGCFAIKKVIMKAADTQAVRKLVIDHRTMSYPTISTRIHLARIQIITQYKTNKSICQEWKDICNYDEREVIDENESLYLWDINTMMLEIAISGYDVWIEKWLDDSALQESLMRTKMALQDGWNEPRANRRIEIYTDGSLTKTRYTNTMSHYKNDSHHVSMGAGVYIKDQYDQEFKIAASIRHWPSSTRTEICAILIALIAVPEFAQVVIYTDSQCAIDDITSWNTKSAQAKAKTTNHCILFRIEQILALEGKLIGQKELKDGAAMLTRLNNAITTLLGRQANSVQFWKFVKLSMELKYDRAFVVLFREIVWKPRCDQTIVWEKAMAITKQQKHRKSTRCPAPNGPDNRRRGSYADSGQLNLPITQQQGGRASTRLQSRQPDIDHDGNGSDVECYDNPFIAPPVPPPLHTRLDRLIKAVPLTFDAIRKYIVTYVQEPWVDMGKTLRSKKVY</sequence>
<keyword evidence="4" id="KW-1185">Reference proteome</keyword>
<dbReference type="Gene3D" id="3.30.420.10">
    <property type="entry name" value="Ribonuclease H-like superfamily/Ribonuclease H"/>
    <property type="match status" value="1"/>
</dbReference>
<organism evidence="3 4">
    <name type="scientific">Rhizophagus clarus</name>
    <dbReference type="NCBI Taxonomy" id="94130"/>
    <lineage>
        <taxon>Eukaryota</taxon>
        <taxon>Fungi</taxon>
        <taxon>Fungi incertae sedis</taxon>
        <taxon>Mucoromycota</taxon>
        <taxon>Glomeromycotina</taxon>
        <taxon>Glomeromycetes</taxon>
        <taxon>Glomerales</taxon>
        <taxon>Glomeraceae</taxon>
        <taxon>Rhizophagus</taxon>
    </lineage>
</organism>
<reference evidence="3 4" key="1">
    <citation type="submission" date="2017-11" db="EMBL/GenBank/DDBJ databases">
        <title>The genome of Rhizophagus clarus HR1 reveals common genetic basis of auxotrophy among arbuscular mycorrhizal fungi.</title>
        <authorList>
            <person name="Kobayashi Y."/>
        </authorList>
    </citation>
    <scope>NUCLEOTIDE SEQUENCE [LARGE SCALE GENOMIC DNA]</scope>
    <source>
        <strain evidence="3 4">HR1</strain>
    </source>
</reference>